<proteinExistence type="predicted"/>
<organism evidence="1 2">
    <name type="scientific">Haliscomenobacter hydrossis (strain ATCC 27775 / DSM 1100 / LMG 10767 / O)</name>
    <dbReference type="NCBI Taxonomy" id="760192"/>
    <lineage>
        <taxon>Bacteria</taxon>
        <taxon>Pseudomonadati</taxon>
        <taxon>Bacteroidota</taxon>
        <taxon>Saprospiria</taxon>
        <taxon>Saprospirales</taxon>
        <taxon>Haliscomenobacteraceae</taxon>
        <taxon>Haliscomenobacter</taxon>
    </lineage>
</organism>
<dbReference type="Proteomes" id="UP000008461">
    <property type="component" value="Chromosome"/>
</dbReference>
<dbReference type="STRING" id="760192.Halhy_1437"/>
<dbReference type="AlphaFoldDB" id="F4KXC3"/>
<reference key="2">
    <citation type="submission" date="2011-04" db="EMBL/GenBank/DDBJ databases">
        <title>Complete sequence of chromosome of Haliscomenobacter hydrossis DSM 1100.</title>
        <authorList>
            <consortium name="US DOE Joint Genome Institute (JGI-PGF)"/>
            <person name="Lucas S."/>
            <person name="Han J."/>
            <person name="Lapidus A."/>
            <person name="Bruce D."/>
            <person name="Goodwin L."/>
            <person name="Pitluck S."/>
            <person name="Peters L."/>
            <person name="Kyrpides N."/>
            <person name="Mavromatis K."/>
            <person name="Ivanova N."/>
            <person name="Ovchinnikova G."/>
            <person name="Pagani I."/>
            <person name="Daligault H."/>
            <person name="Detter J.C."/>
            <person name="Han C."/>
            <person name="Land M."/>
            <person name="Hauser L."/>
            <person name="Markowitz V."/>
            <person name="Cheng J.-F."/>
            <person name="Hugenholtz P."/>
            <person name="Woyke T."/>
            <person name="Wu D."/>
            <person name="Verbarg S."/>
            <person name="Frueling A."/>
            <person name="Brambilla E."/>
            <person name="Klenk H.-P."/>
            <person name="Eisen J.A."/>
        </authorList>
    </citation>
    <scope>NUCLEOTIDE SEQUENCE</scope>
    <source>
        <strain>DSM 1100</strain>
    </source>
</reference>
<name>F4KXC3_HALH1</name>
<gene>
    <name evidence="1" type="ordered locus">Halhy_1437</name>
</gene>
<dbReference type="PROSITE" id="PS51257">
    <property type="entry name" value="PROKAR_LIPOPROTEIN"/>
    <property type="match status" value="1"/>
</dbReference>
<dbReference type="Gene3D" id="1.25.40.390">
    <property type="match status" value="1"/>
</dbReference>
<protein>
    <recommendedName>
        <fullName evidence="3">RagB/SusD domain-containing protein</fullName>
    </recommendedName>
</protein>
<evidence type="ECO:0000313" key="2">
    <source>
        <dbReference type="Proteomes" id="UP000008461"/>
    </source>
</evidence>
<dbReference type="KEGG" id="hhy:Halhy_1437"/>
<sequence length="544" mass="58537">MKIQYKNILKQGRLAYLVLVLTFFTFSCDDLAELNVDPTRSSPENFDPNFFLSSSQANYLGATTGYSGPILFQSGWVQILASTSTLGANYYSNMDKYVPSTNTANYQQGGWNSGYRSATLANQILFDTEGKTGFENLRAVAKIMIILNMQHITDVYGDIPYSEALQAAAGLTQPEYDTQEALYQALLKDLDAAVSSLDVSKKGPTADLMYNGDVAKWKKFGYSLMLRMAMRLVKISPATAKSYAEKAAAGGTFASAADDAFIKYDNTNGYTNGNAGPLNTASDFYEVRWSKTIIDYLKTKNDPRLGLIAEVPQDGFAANNNAALSGNSTPANQLGLPNGFDIAGGATDITTSPGYPGATGSGSDATKIGKYSRPTAIYRNVNAPAFILTYAESELLLAEAVVRGFTVSGTAASHYSNALRGALAGMAPFGASAAIDAATVNAYVTANPLDVSSQANSLKMINEQYWATTGLLFNFVEAWNNWKRSGHPVLTPVKFTGNFSNGAIPRRQPYPTGEAGQNGDAYTKAVTRLPGGDQWTSRIWWDAN</sequence>
<accession>F4KXC3</accession>
<dbReference type="Pfam" id="PF12771">
    <property type="entry name" value="SusD-like_2"/>
    <property type="match status" value="1"/>
</dbReference>
<keyword evidence="2" id="KW-1185">Reference proteome</keyword>
<dbReference type="HOGENOM" id="CLU_025928_1_0_10"/>
<evidence type="ECO:0000313" key="1">
    <source>
        <dbReference type="EMBL" id="AEE49331.1"/>
    </source>
</evidence>
<reference evidence="1 2" key="1">
    <citation type="journal article" date="2011" name="Stand. Genomic Sci.">
        <title>Complete genome sequence of Haliscomenobacter hydrossis type strain (O).</title>
        <authorList>
            <consortium name="US DOE Joint Genome Institute (JGI-PGF)"/>
            <person name="Daligault H."/>
            <person name="Lapidus A."/>
            <person name="Zeytun A."/>
            <person name="Nolan M."/>
            <person name="Lucas S."/>
            <person name="Del Rio T.G."/>
            <person name="Tice H."/>
            <person name="Cheng J.F."/>
            <person name="Tapia R."/>
            <person name="Han C."/>
            <person name="Goodwin L."/>
            <person name="Pitluck S."/>
            <person name="Liolios K."/>
            <person name="Pagani I."/>
            <person name="Ivanova N."/>
            <person name="Huntemann M."/>
            <person name="Mavromatis K."/>
            <person name="Mikhailova N."/>
            <person name="Pati A."/>
            <person name="Chen A."/>
            <person name="Palaniappan K."/>
            <person name="Land M."/>
            <person name="Hauser L."/>
            <person name="Brambilla E.M."/>
            <person name="Rohde M."/>
            <person name="Verbarg S."/>
            <person name="Goker M."/>
            <person name="Bristow J."/>
            <person name="Eisen J.A."/>
            <person name="Markowitz V."/>
            <person name="Hugenholtz P."/>
            <person name="Kyrpides N.C."/>
            <person name="Klenk H.P."/>
            <person name="Woyke T."/>
        </authorList>
    </citation>
    <scope>NUCLEOTIDE SEQUENCE [LARGE SCALE GENOMIC DNA]</scope>
    <source>
        <strain evidence="2">ATCC 27775 / DSM 1100 / LMG 10767 / O</strain>
    </source>
</reference>
<dbReference type="SUPFAM" id="SSF48452">
    <property type="entry name" value="TPR-like"/>
    <property type="match status" value="1"/>
</dbReference>
<dbReference type="eggNOG" id="COG0521">
    <property type="taxonomic scope" value="Bacteria"/>
</dbReference>
<dbReference type="RefSeq" id="WP_013763885.1">
    <property type="nucleotide sequence ID" value="NC_015510.1"/>
</dbReference>
<dbReference type="OrthoDB" id="843771at2"/>
<dbReference type="InterPro" id="IPR041662">
    <property type="entry name" value="SusD-like_2"/>
</dbReference>
<evidence type="ECO:0008006" key="3">
    <source>
        <dbReference type="Google" id="ProtNLM"/>
    </source>
</evidence>
<dbReference type="InterPro" id="IPR011990">
    <property type="entry name" value="TPR-like_helical_dom_sf"/>
</dbReference>
<dbReference type="EMBL" id="CP002691">
    <property type="protein sequence ID" value="AEE49331.1"/>
    <property type="molecule type" value="Genomic_DNA"/>
</dbReference>